<dbReference type="SUPFAM" id="SSF47473">
    <property type="entry name" value="EF-hand"/>
    <property type="match status" value="1"/>
</dbReference>
<dbReference type="CDD" id="cd00051">
    <property type="entry name" value="EFh"/>
    <property type="match status" value="1"/>
</dbReference>
<feature type="domain" description="EF-hand" evidence="4">
    <location>
        <begin position="160"/>
        <end position="192"/>
    </location>
</feature>
<organism evidence="5">
    <name type="scientific">Capra hircus</name>
    <name type="common">Goat</name>
    <dbReference type="NCBI Taxonomy" id="9925"/>
    <lineage>
        <taxon>Eukaryota</taxon>
        <taxon>Metazoa</taxon>
        <taxon>Chordata</taxon>
        <taxon>Craniata</taxon>
        <taxon>Vertebrata</taxon>
        <taxon>Euteleostomi</taxon>
        <taxon>Mammalia</taxon>
        <taxon>Eutheria</taxon>
        <taxon>Laurasiatheria</taxon>
        <taxon>Artiodactyla</taxon>
        <taxon>Ruminantia</taxon>
        <taxon>Pecora</taxon>
        <taxon>Bovidae</taxon>
        <taxon>Caprinae</taxon>
        <taxon>Capra</taxon>
    </lineage>
</organism>
<keyword evidence="2" id="KW-0677">Repeat</keyword>
<dbReference type="SMART" id="SM00054">
    <property type="entry name" value="EFh"/>
    <property type="match status" value="4"/>
</dbReference>
<dbReference type="Ensembl" id="ENSCHIT00010040523.1">
    <property type="protein sequence ID" value="ENSCHIP00010028697.1"/>
    <property type="gene ID" value="ENSCHIG00010021447.1"/>
</dbReference>
<dbReference type="PROSITE" id="PS00018">
    <property type="entry name" value="EF_HAND_1"/>
    <property type="match status" value="4"/>
</dbReference>
<accession>A0A8C2RHR1</accession>
<dbReference type="FunFam" id="1.10.238.10:FF:000251">
    <property type="entry name" value="Calmodulin-related protein 97A"/>
    <property type="match status" value="1"/>
</dbReference>
<dbReference type="PROSITE" id="PS50222">
    <property type="entry name" value="EF_HAND_2"/>
    <property type="match status" value="4"/>
</dbReference>
<feature type="domain" description="EF-hand" evidence="4">
    <location>
        <begin position="87"/>
        <end position="122"/>
    </location>
</feature>
<dbReference type="InterPro" id="IPR018247">
    <property type="entry name" value="EF_Hand_1_Ca_BS"/>
</dbReference>
<dbReference type="FunFam" id="1.10.238.10:FF:000181">
    <property type="entry name" value="CALML5 isoform 1"/>
    <property type="match status" value="1"/>
</dbReference>
<dbReference type="InterPro" id="IPR011992">
    <property type="entry name" value="EF-hand-dom_pair"/>
</dbReference>
<dbReference type="PANTHER" id="PTHR23048:SF59">
    <property type="entry name" value="EF-HAND SUPERFAMILY PROTEIN"/>
    <property type="match status" value="1"/>
</dbReference>
<reference evidence="5" key="2">
    <citation type="submission" date="2025-08" db="UniProtKB">
        <authorList>
            <consortium name="Ensembl"/>
        </authorList>
    </citation>
    <scope>IDENTIFICATION</scope>
</reference>
<proteinExistence type="predicted"/>
<evidence type="ECO:0000259" key="4">
    <source>
        <dbReference type="PROSITE" id="PS50222"/>
    </source>
</evidence>
<sequence length="192" mass="21434">MRSSSERFSRHLAHGSAGVRKTITFSPRQVGSELVSSVAGASDMAEKLSEEQVAEFKEAFDKFDKDKDGTISVQELGTVMQELGLKPSEAELKVLIARLDTDNNGIISFQEFLEAMATGLQTSDTEEDLREIFRAFDQDNDGYISVDELRQATAQLGEKLSQDELDAMIREADVDQDGRVNYEEFVRILTQN</sequence>
<feature type="domain" description="EF-hand" evidence="4">
    <location>
        <begin position="51"/>
        <end position="86"/>
    </location>
</feature>
<keyword evidence="3" id="KW-0106">Calcium</keyword>
<dbReference type="Pfam" id="PF13499">
    <property type="entry name" value="EF-hand_7"/>
    <property type="match status" value="2"/>
</dbReference>
<dbReference type="PANTHER" id="PTHR23048">
    <property type="entry name" value="MYOSIN LIGHT CHAIN 1, 3"/>
    <property type="match status" value="1"/>
</dbReference>
<dbReference type="InterPro" id="IPR002048">
    <property type="entry name" value="EF_hand_dom"/>
</dbReference>
<evidence type="ECO:0000256" key="1">
    <source>
        <dbReference type="ARBA" id="ARBA00022723"/>
    </source>
</evidence>
<dbReference type="AlphaFoldDB" id="A0A8C2RHR1"/>
<dbReference type="InterPro" id="IPR050230">
    <property type="entry name" value="CALM/Myosin/TropC-like"/>
</dbReference>
<dbReference type="Gene3D" id="1.10.238.10">
    <property type="entry name" value="EF-hand"/>
    <property type="match status" value="2"/>
</dbReference>
<feature type="domain" description="EF-hand" evidence="4">
    <location>
        <begin position="124"/>
        <end position="159"/>
    </location>
</feature>
<evidence type="ECO:0000313" key="5">
    <source>
        <dbReference type="Ensembl" id="ENSCHIP00010028697.1"/>
    </source>
</evidence>
<dbReference type="GO" id="GO:0016460">
    <property type="term" value="C:myosin II complex"/>
    <property type="evidence" value="ECO:0007669"/>
    <property type="project" value="TreeGrafter"/>
</dbReference>
<dbReference type="GO" id="GO:0005509">
    <property type="term" value="F:calcium ion binding"/>
    <property type="evidence" value="ECO:0007669"/>
    <property type="project" value="InterPro"/>
</dbReference>
<keyword evidence="1" id="KW-0479">Metal-binding</keyword>
<reference evidence="5" key="1">
    <citation type="submission" date="2019-03" db="EMBL/GenBank/DDBJ databases">
        <title>Genome sequencing and reference-guided assembly of Black Bengal Goat (Capra hircus).</title>
        <authorList>
            <person name="Siddiki A.Z."/>
            <person name="Baten A."/>
            <person name="Billah M."/>
            <person name="Alam M.A.U."/>
            <person name="Shawrob K.S.M."/>
            <person name="Saha S."/>
            <person name="Chowdhury M."/>
            <person name="Rahman A.H."/>
            <person name="Stear M."/>
            <person name="Miah G."/>
            <person name="Das G.B."/>
            <person name="Hossain M.M."/>
            <person name="Kumkum M."/>
            <person name="Islam M.S."/>
            <person name="Mollah A.M."/>
            <person name="Ahsan A."/>
            <person name="Tusar F."/>
            <person name="Khan M.K.I."/>
        </authorList>
    </citation>
    <scope>NUCLEOTIDE SEQUENCE [LARGE SCALE GENOMIC DNA]</scope>
</reference>
<evidence type="ECO:0000256" key="3">
    <source>
        <dbReference type="ARBA" id="ARBA00022837"/>
    </source>
</evidence>
<name>A0A8C2RHR1_CAPHI</name>
<evidence type="ECO:0000256" key="2">
    <source>
        <dbReference type="ARBA" id="ARBA00022737"/>
    </source>
</evidence>
<protein>
    <recommendedName>
        <fullName evidence="4">EF-hand domain-containing protein</fullName>
    </recommendedName>
</protein>